<feature type="active site" description="Proton acceptor" evidence="4">
    <location>
        <position position="397"/>
    </location>
</feature>
<evidence type="ECO:0000256" key="3">
    <source>
        <dbReference type="ARBA" id="ARBA00022801"/>
    </source>
</evidence>
<dbReference type="EMBL" id="JARJCM010000204">
    <property type="protein sequence ID" value="KAJ7022760.1"/>
    <property type="molecule type" value="Genomic_DNA"/>
</dbReference>
<sequence>MRSAASWRAQSSSYVPSFKTPPNEHPTRYLTMSESSFKVAVPDALLDRLQQKLKLTTLPDELEDAGWEYGVPLAIVKRLLARWRDGYDWRRHEAELNASLPQFTRPISVEGHGTLTIHYVHQRSEVADAVPLLFVHGWPGSFIEGRKLVPLLTQKSADHPSFHVVVVSLPGFGFSQGALTKGFGLAQYAEVGNNLMLALGYDEYVTQGGDWGLTITRTIALRYGGKHTKAWHTNFAVGIPPDVSKSQIGLTAKEEAGLERTEWIQKKGMGYNLQQSTEPQTIGYSLGDSPVGLLAWIYEKLVLWSDEYPWDDDEVLTWVSIYWFSRSGPAASVRIYLEARDAFKSVNRFTGAELNSPPPAIPLGLSHFPKDIIVVPKSWSGQMGNVVYSKEHDSGGHFAAYERPVELVDDLREMFGKGGPAFGVVPGKSGYAA</sequence>
<dbReference type="PIRSF" id="PIRSF001112">
    <property type="entry name" value="Epoxide_hydrolase"/>
    <property type="match status" value="1"/>
</dbReference>
<dbReference type="InterPro" id="IPR010497">
    <property type="entry name" value="Epoxide_hydro_N"/>
</dbReference>
<evidence type="ECO:0000259" key="5">
    <source>
        <dbReference type="Pfam" id="PF06441"/>
    </source>
</evidence>
<gene>
    <name evidence="6" type="ORF">C8F04DRAFT_1137257</name>
</gene>
<dbReference type="GO" id="GO:0004301">
    <property type="term" value="F:epoxide hydrolase activity"/>
    <property type="evidence" value="ECO:0007669"/>
    <property type="project" value="TreeGrafter"/>
</dbReference>
<evidence type="ECO:0000313" key="6">
    <source>
        <dbReference type="EMBL" id="KAJ7022760.1"/>
    </source>
</evidence>
<dbReference type="InterPro" id="IPR029058">
    <property type="entry name" value="AB_hydrolase_fold"/>
</dbReference>
<evidence type="ECO:0000256" key="1">
    <source>
        <dbReference type="ARBA" id="ARBA00010088"/>
    </source>
</evidence>
<keyword evidence="3 6" id="KW-0378">Hydrolase</keyword>
<evidence type="ECO:0000256" key="4">
    <source>
        <dbReference type="PIRSR" id="PIRSR001112-1"/>
    </source>
</evidence>
<dbReference type="Pfam" id="PF06441">
    <property type="entry name" value="EHN"/>
    <property type="match status" value="1"/>
</dbReference>
<dbReference type="PANTHER" id="PTHR21661">
    <property type="entry name" value="EPOXIDE HYDROLASE 1-RELATED"/>
    <property type="match status" value="1"/>
</dbReference>
<dbReference type="PANTHER" id="PTHR21661:SF35">
    <property type="entry name" value="EPOXIDE HYDROLASE"/>
    <property type="match status" value="1"/>
</dbReference>
<accession>A0AAD6WRX2</accession>
<keyword evidence="7" id="KW-1185">Reference proteome</keyword>
<dbReference type="InterPro" id="IPR016292">
    <property type="entry name" value="Epoxide_hydrolase"/>
</dbReference>
<dbReference type="AlphaFoldDB" id="A0AAD6WRX2"/>
<dbReference type="Proteomes" id="UP001218188">
    <property type="component" value="Unassembled WGS sequence"/>
</dbReference>
<protein>
    <submittedName>
        <fullName evidence="6">Alpha/Beta hydrolase protein</fullName>
    </submittedName>
</protein>
<dbReference type="Gene3D" id="3.40.50.1820">
    <property type="entry name" value="alpha/beta hydrolase"/>
    <property type="match status" value="1"/>
</dbReference>
<reference evidence="6" key="1">
    <citation type="submission" date="2023-03" db="EMBL/GenBank/DDBJ databases">
        <title>Massive genome expansion in bonnet fungi (Mycena s.s.) driven by repeated elements and novel gene families across ecological guilds.</title>
        <authorList>
            <consortium name="Lawrence Berkeley National Laboratory"/>
            <person name="Harder C.B."/>
            <person name="Miyauchi S."/>
            <person name="Viragh M."/>
            <person name="Kuo A."/>
            <person name="Thoen E."/>
            <person name="Andreopoulos B."/>
            <person name="Lu D."/>
            <person name="Skrede I."/>
            <person name="Drula E."/>
            <person name="Henrissat B."/>
            <person name="Morin E."/>
            <person name="Kohler A."/>
            <person name="Barry K."/>
            <person name="LaButti K."/>
            <person name="Morin E."/>
            <person name="Salamov A."/>
            <person name="Lipzen A."/>
            <person name="Mereny Z."/>
            <person name="Hegedus B."/>
            <person name="Baldrian P."/>
            <person name="Stursova M."/>
            <person name="Weitz H."/>
            <person name="Taylor A."/>
            <person name="Grigoriev I.V."/>
            <person name="Nagy L.G."/>
            <person name="Martin F."/>
            <person name="Kauserud H."/>
        </authorList>
    </citation>
    <scope>NUCLEOTIDE SEQUENCE</scope>
    <source>
        <strain evidence="6">CBHHK200</strain>
    </source>
</reference>
<dbReference type="InterPro" id="IPR000639">
    <property type="entry name" value="Epox_hydrolase-like"/>
</dbReference>
<dbReference type="SUPFAM" id="SSF53474">
    <property type="entry name" value="alpha/beta-Hydrolases"/>
    <property type="match status" value="1"/>
</dbReference>
<proteinExistence type="inferred from homology"/>
<keyword evidence="2" id="KW-0058">Aromatic hydrocarbons catabolism</keyword>
<evidence type="ECO:0000256" key="2">
    <source>
        <dbReference type="ARBA" id="ARBA00022797"/>
    </source>
</evidence>
<organism evidence="6 7">
    <name type="scientific">Mycena alexandri</name>
    <dbReference type="NCBI Taxonomy" id="1745969"/>
    <lineage>
        <taxon>Eukaryota</taxon>
        <taxon>Fungi</taxon>
        <taxon>Dikarya</taxon>
        <taxon>Basidiomycota</taxon>
        <taxon>Agaricomycotina</taxon>
        <taxon>Agaricomycetes</taxon>
        <taxon>Agaricomycetidae</taxon>
        <taxon>Agaricales</taxon>
        <taxon>Marasmiineae</taxon>
        <taxon>Mycenaceae</taxon>
        <taxon>Mycena</taxon>
    </lineage>
</organism>
<feature type="domain" description="Epoxide hydrolase N-terminal" evidence="5">
    <location>
        <begin position="36"/>
        <end position="144"/>
    </location>
</feature>
<feature type="active site" description="Proton donor" evidence="4">
    <location>
        <position position="336"/>
    </location>
</feature>
<evidence type="ECO:0000313" key="7">
    <source>
        <dbReference type="Proteomes" id="UP001218188"/>
    </source>
</evidence>
<name>A0AAD6WRX2_9AGAR</name>
<dbReference type="PRINTS" id="PR00412">
    <property type="entry name" value="EPOXHYDRLASE"/>
</dbReference>
<dbReference type="GO" id="GO:0097176">
    <property type="term" value="P:epoxide metabolic process"/>
    <property type="evidence" value="ECO:0007669"/>
    <property type="project" value="TreeGrafter"/>
</dbReference>
<comment type="similarity">
    <text evidence="1">Belongs to the peptidase S33 family.</text>
</comment>
<feature type="active site" description="Nucleophile" evidence="4">
    <location>
        <position position="210"/>
    </location>
</feature>
<comment type="caution">
    <text evidence="6">The sequence shown here is derived from an EMBL/GenBank/DDBJ whole genome shotgun (WGS) entry which is preliminary data.</text>
</comment>